<dbReference type="InterPro" id="IPR036056">
    <property type="entry name" value="Fibrinogen-like_C"/>
</dbReference>
<dbReference type="GO" id="GO:0005975">
    <property type="term" value="P:carbohydrate metabolic process"/>
    <property type="evidence" value="ECO:0007669"/>
    <property type="project" value="UniProtKB-ARBA"/>
</dbReference>
<comment type="caution">
    <text evidence="2">The sequence shown here is derived from an EMBL/GenBank/DDBJ whole genome shotgun (WGS) entry which is preliminary data.</text>
</comment>
<dbReference type="RefSeq" id="WP_183549710.1">
    <property type="nucleotide sequence ID" value="NZ_BMQT01000012.1"/>
</dbReference>
<proteinExistence type="predicted"/>
<dbReference type="Pfam" id="PF17164">
    <property type="entry name" value="DUF5122"/>
    <property type="match status" value="1"/>
</dbReference>
<protein>
    <recommendedName>
        <fullName evidence="4">Fibrinogen C-terminal domain-containing protein</fullName>
    </recommendedName>
</protein>
<organism evidence="2 3">
    <name type="scientific">Nocardioides albus</name>
    <dbReference type="NCBI Taxonomy" id="1841"/>
    <lineage>
        <taxon>Bacteria</taxon>
        <taxon>Bacillati</taxon>
        <taxon>Actinomycetota</taxon>
        <taxon>Actinomycetes</taxon>
        <taxon>Propionibacteriales</taxon>
        <taxon>Nocardioidaceae</taxon>
        <taxon>Nocardioides</taxon>
    </lineage>
</organism>
<dbReference type="InterPro" id="IPR013431">
    <property type="entry name" value="Delta_60_rpt"/>
</dbReference>
<dbReference type="Gene3D" id="2.60.40.10">
    <property type="entry name" value="Immunoglobulins"/>
    <property type="match status" value="1"/>
</dbReference>
<dbReference type="InterPro" id="IPR013783">
    <property type="entry name" value="Ig-like_fold"/>
</dbReference>
<feature type="signal peptide" evidence="1">
    <location>
        <begin position="1"/>
        <end position="30"/>
    </location>
</feature>
<sequence>MNMLQRNRAGWAASIALAAVLGLGAPVAGAPPPTAPLGTESNPAGSCWEIKQVRPDAPSGTYWLWTPELVIADQFYCDQVTSGGGWVLVGRGREGWSPAASGRGTTADVRTDVASVDGFSPRQLPVATVDALLGDLRVDDTWVRLRRATDAAGTRWQEAQFQFGGEGQPGWTWQFESAMPVTNALFDGTPTAGGTGARFGSDTNLAFDVNTTTDAKSGWSEGWGITDPVNVLGGSTSGSSYLYKNGTQVTKPFTQVYLRPARFSSDFGELPAEGTPAVTRPAVAKSESRWNPWGVSGVGPSYDSYYDVEVQAFAEGDGVMYVGGNFTKVQRDGRGTDSVDQPYLAAFDVGSGEWVSAFRPALNDQVRSLEVLPDGRLVVGGEFTTVNGEDHQGLAVMDPSTGDVDDSVTTKLLNRVGTLLPSVWATEVKDGHLYIGGKFTHATSARSTHEVYSRNLMRLSAEDLSPDSTFKANLNGSLFDLDVSDEGDRLYAAGRFTMNGSVDAVSALAMDLTTMSQIPWTISKSHDVYSLQGAVLAVGDDVWLTGAEHLLAVYDADTMQVRQTWLSHNGGDGQTLVADGDTVYAGCHCSENVYEGASRMLEWTRGTSNHGAVDQIGAYDSSEATLETAFAPRFTTREGSGVWASLMDSNGTMWVGGDLTHAGRDSISKRWTGGFARFARADAAVPAAPSGLKVVSDGVTASLSWTGSPEPGVTYQVLRNDRPVAMTTDTMMGLPAEIGAAYAVRAIDAAGNASASTATATP</sequence>
<feature type="chain" id="PRO_5030695299" description="Fibrinogen C-terminal domain-containing protein" evidence="1">
    <location>
        <begin position="31"/>
        <end position="762"/>
    </location>
</feature>
<keyword evidence="1" id="KW-0732">Signal</keyword>
<dbReference type="EMBL" id="JACHXG010000011">
    <property type="protein sequence ID" value="MBB3091486.1"/>
    <property type="molecule type" value="Genomic_DNA"/>
</dbReference>
<dbReference type="SUPFAM" id="SSF56496">
    <property type="entry name" value="Fibrinogen C-terminal domain-like"/>
    <property type="match status" value="1"/>
</dbReference>
<accession>A0A7W5A866</accession>
<keyword evidence="3" id="KW-1185">Reference proteome</keyword>
<reference evidence="2 3" key="1">
    <citation type="submission" date="2020-08" db="EMBL/GenBank/DDBJ databases">
        <title>Genomic Encyclopedia of Type Strains, Phase III (KMG-III): the genomes of soil and plant-associated and newly described type strains.</title>
        <authorList>
            <person name="Whitman W."/>
        </authorList>
    </citation>
    <scope>NUCLEOTIDE SEQUENCE [LARGE SCALE GENOMIC DNA]</scope>
    <source>
        <strain evidence="2 3">CECT 3302</strain>
    </source>
</reference>
<dbReference type="Gene3D" id="3.30.750.130">
    <property type="match status" value="1"/>
</dbReference>
<evidence type="ECO:0000313" key="2">
    <source>
        <dbReference type="EMBL" id="MBB3091486.1"/>
    </source>
</evidence>
<evidence type="ECO:0008006" key="4">
    <source>
        <dbReference type="Google" id="ProtNLM"/>
    </source>
</evidence>
<evidence type="ECO:0000313" key="3">
    <source>
        <dbReference type="Proteomes" id="UP000577707"/>
    </source>
</evidence>
<dbReference type="NCBIfam" id="NF040941">
    <property type="entry name" value="GGGWT_bact"/>
    <property type="match status" value="1"/>
</dbReference>
<name>A0A7W5A866_9ACTN</name>
<gene>
    <name evidence="2" type="ORF">FHS12_004456</name>
</gene>
<dbReference type="InterPro" id="IPR011047">
    <property type="entry name" value="Quinoprotein_ADH-like_sf"/>
</dbReference>
<dbReference type="Proteomes" id="UP000577707">
    <property type="component" value="Unassembled WGS sequence"/>
</dbReference>
<dbReference type="AlphaFoldDB" id="A0A7W5A866"/>
<dbReference type="SUPFAM" id="SSF50998">
    <property type="entry name" value="Quinoprotein alcohol dehydrogenase-like"/>
    <property type="match status" value="1"/>
</dbReference>
<evidence type="ECO:0000256" key="1">
    <source>
        <dbReference type="SAM" id="SignalP"/>
    </source>
</evidence>